<dbReference type="RefSeq" id="WP_131752391.1">
    <property type="nucleotide sequence ID" value="NZ_CAACYH010000004.1"/>
</dbReference>
<gene>
    <name evidence="1" type="ORF">NCTC7812_01940</name>
</gene>
<proteinExistence type="predicted"/>
<protein>
    <submittedName>
        <fullName evidence="1">Uncharacterized protein</fullName>
    </submittedName>
</protein>
<organism evidence="1 2">
    <name type="scientific">Prevotella heparinolytica</name>
    <dbReference type="NCBI Taxonomy" id="28113"/>
    <lineage>
        <taxon>Bacteria</taxon>
        <taxon>Pseudomonadati</taxon>
        <taxon>Bacteroidota</taxon>
        <taxon>Bacteroidia</taxon>
        <taxon>Bacteroidales</taxon>
        <taxon>Bacteroidaceae</taxon>
        <taxon>Bacteroides</taxon>
    </lineage>
</organism>
<sequence length="129" mass="14483">MNKSVFKDGNNQAQTNSLLATEKFGKEHRNVLQAIRGSLGPAGNSADLRMFTETTYVCELDFKSPNFGELKPYLSKSPLKERNSVVMQPRRGKQWDNASTKVFIQARTEDGNIRNPEKPINQALSKIVV</sequence>
<evidence type="ECO:0000313" key="2">
    <source>
        <dbReference type="Proteomes" id="UP000396835"/>
    </source>
</evidence>
<dbReference type="OrthoDB" id="1078540at2"/>
<accession>A0A449I4K8</accession>
<evidence type="ECO:0000313" key="1">
    <source>
        <dbReference type="EMBL" id="VFB14388.1"/>
    </source>
</evidence>
<dbReference type="EMBL" id="CAACYH010000004">
    <property type="protein sequence ID" value="VFB14388.1"/>
    <property type="molecule type" value="Genomic_DNA"/>
</dbReference>
<dbReference type="AlphaFoldDB" id="A0A449I4K8"/>
<dbReference type="Proteomes" id="UP000396835">
    <property type="component" value="Unassembled WGS sequence"/>
</dbReference>
<name>A0A449I4K8_9BACE</name>
<reference evidence="1 2" key="1">
    <citation type="submission" date="2019-02" db="EMBL/GenBank/DDBJ databases">
        <authorList>
            <consortium name="Pathogen Informatics"/>
        </authorList>
    </citation>
    <scope>NUCLEOTIDE SEQUENCE [LARGE SCALE GENOMIC DNA]</scope>
    <source>
        <strain evidence="1 2">3012STDY7078512</strain>
    </source>
</reference>